<evidence type="ECO:0000259" key="19">
    <source>
        <dbReference type="PROSITE" id="PS50268"/>
    </source>
</evidence>
<keyword evidence="14" id="KW-0812">Transmembrane</keyword>
<evidence type="ECO:0000256" key="1">
    <source>
        <dbReference type="ARBA" id="ARBA00004167"/>
    </source>
</evidence>
<dbReference type="CDD" id="cd00192">
    <property type="entry name" value="PTKc"/>
    <property type="match status" value="1"/>
</dbReference>
<dbReference type="STRING" id="946362.F2UAL0"/>
<evidence type="ECO:0000259" key="16">
    <source>
        <dbReference type="PROSITE" id="PS50011"/>
    </source>
</evidence>
<accession>F2UAL0</accession>
<keyword evidence="7 12" id="KW-0067">ATP-binding</keyword>
<dbReference type="PANTHER" id="PTHR24416:SF621">
    <property type="entry name" value="TYROSINE KINASE RECEPTOR CAD96CA"/>
    <property type="match status" value="1"/>
</dbReference>
<dbReference type="PROSITE" id="PS50011">
    <property type="entry name" value="PROTEIN_KINASE_DOM"/>
    <property type="match status" value="1"/>
</dbReference>
<dbReference type="SUPFAM" id="SSF49313">
    <property type="entry name" value="Cadherin-like"/>
    <property type="match status" value="1"/>
</dbReference>
<dbReference type="RefSeq" id="XP_004993708.1">
    <property type="nucleotide sequence ID" value="XM_004993651.1"/>
</dbReference>
<dbReference type="SUPFAM" id="SSF56112">
    <property type="entry name" value="Protein kinase-like (PK-like)"/>
    <property type="match status" value="1"/>
</dbReference>
<evidence type="ECO:0000256" key="2">
    <source>
        <dbReference type="ARBA" id="ARBA00004308"/>
    </source>
</evidence>
<feature type="region of interest" description="Disordered" evidence="13">
    <location>
        <begin position="568"/>
        <end position="599"/>
    </location>
</feature>
<feature type="signal peptide" evidence="15">
    <location>
        <begin position="1"/>
        <end position="18"/>
    </location>
</feature>
<feature type="domain" description="HYR" evidence="20">
    <location>
        <begin position="2261"/>
        <end position="2348"/>
    </location>
</feature>
<feature type="domain" description="HYR" evidence="20">
    <location>
        <begin position="2434"/>
        <end position="2517"/>
    </location>
</feature>
<feature type="region of interest" description="Disordered" evidence="13">
    <location>
        <begin position="780"/>
        <end position="800"/>
    </location>
</feature>
<feature type="region of interest" description="Disordered" evidence="13">
    <location>
        <begin position="3031"/>
        <end position="3113"/>
    </location>
</feature>
<dbReference type="GO" id="GO:0048468">
    <property type="term" value="P:cell development"/>
    <property type="evidence" value="ECO:0007669"/>
    <property type="project" value="UniProtKB-ARBA"/>
</dbReference>
<dbReference type="GO" id="GO:0005524">
    <property type="term" value="F:ATP binding"/>
    <property type="evidence" value="ECO:0007669"/>
    <property type="project" value="UniProtKB-UniRule"/>
</dbReference>
<dbReference type="Gene3D" id="1.10.510.10">
    <property type="entry name" value="Transferase(Phosphotransferase) domain 1"/>
    <property type="match status" value="1"/>
</dbReference>
<evidence type="ECO:0000256" key="14">
    <source>
        <dbReference type="SAM" id="Phobius"/>
    </source>
</evidence>
<dbReference type="PROSITE" id="PS50825">
    <property type="entry name" value="HYR"/>
    <property type="match status" value="4"/>
</dbReference>
<dbReference type="GO" id="GO:0005509">
    <property type="term" value="F:calcium ion binding"/>
    <property type="evidence" value="ECO:0007669"/>
    <property type="project" value="InterPro"/>
</dbReference>
<dbReference type="CDD" id="cd11304">
    <property type="entry name" value="Cadherin_repeat"/>
    <property type="match status" value="1"/>
</dbReference>
<dbReference type="PROSITE" id="PS50245">
    <property type="entry name" value="CAP_GLY_2"/>
    <property type="match status" value="1"/>
</dbReference>
<feature type="compositionally biased region" description="Low complexity" evidence="13">
    <location>
        <begin position="959"/>
        <end position="976"/>
    </location>
</feature>
<dbReference type="SUPFAM" id="SSF74924">
    <property type="entry name" value="Cap-Gly domain"/>
    <property type="match status" value="1"/>
</dbReference>
<feature type="region of interest" description="Disordered" evidence="13">
    <location>
        <begin position="2972"/>
        <end position="3012"/>
    </location>
</feature>
<feature type="domain" description="Protein kinase" evidence="16">
    <location>
        <begin position="2609"/>
        <end position="2871"/>
    </location>
</feature>
<dbReference type="PROSITE" id="PS00107">
    <property type="entry name" value="PROTEIN_KINASE_ATP"/>
    <property type="match status" value="1"/>
</dbReference>
<dbReference type="InterPro" id="IPR011009">
    <property type="entry name" value="Kinase-like_dom_sf"/>
</dbReference>
<dbReference type="GO" id="GO:0012505">
    <property type="term" value="C:endomembrane system"/>
    <property type="evidence" value="ECO:0007669"/>
    <property type="project" value="UniProtKB-SubCell"/>
</dbReference>
<comment type="catalytic activity">
    <reaction evidence="10">
        <text>L-tyrosyl-[protein] + ATP = O-phospho-L-tyrosyl-[protein] + ADP + H(+)</text>
        <dbReference type="Rhea" id="RHEA:10596"/>
        <dbReference type="Rhea" id="RHEA-COMP:10136"/>
        <dbReference type="Rhea" id="RHEA-COMP:20101"/>
        <dbReference type="ChEBI" id="CHEBI:15378"/>
        <dbReference type="ChEBI" id="CHEBI:30616"/>
        <dbReference type="ChEBI" id="CHEBI:46858"/>
        <dbReference type="ChEBI" id="CHEBI:61978"/>
        <dbReference type="ChEBI" id="CHEBI:456216"/>
        <dbReference type="EC" id="2.7.10.1"/>
    </reaction>
</comment>
<dbReference type="SUPFAM" id="SSF57586">
    <property type="entry name" value="TNF receptor-like"/>
    <property type="match status" value="1"/>
</dbReference>
<feature type="region of interest" description="Disordered" evidence="13">
    <location>
        <begin position="151"/>
        <end position="189"/>
    </location>
</feature>
<dbReference type="GO" id="GO:0050793">
    <property type="term" value="P:regulation of developmental process"/>
    <property type="evidence" value="ECO:0007669"/>
    <property type="project" value="UniProtKB-ARBA"/>
</dbReference>
<dbReference type="SMART" id="SM00219">
    <property type="entry name" value="TyrKc"/>
    <property type="match status" value="1"/>
</dbReference>
<dbReference type="Gene3D" id="2.30.30.190">
    <property type="entry name" value="CAP Gly-rich-like domain"/>
    <property type="match status" value="1"/>
</dbReference>
<evidence type="ECO:0000256" key="12">
    <source>
        <dbReference type="PROSITE-ProRule" id="PRU10141"/>
    </source>
</evidence>
<evidence type="ECO:0000256" key="3">
    <source>
        <dbReference type="ARBA" id="ARBA00022679"/>
    </source>
</evidence>
<organism evidence="22">
    <name type="scientific">Salpingoeca rosetta (strain ATCC 50818 / BSB-021)</name>
    <dbReference type="NCBI Taxonomy" id="946362"/>
    <lineage>
        <taxon>Eukaryota</taxon>
        <taxon>Choanoflagellata</taxon>
        <taxon>Craspedida</taxon>
        <taxon>Salpingoecidae</taxon>
        <taxon>Salpingoeca</taxon>
    </lineage>
</organism>
<feature type="transmembrane region" description="Helical" evidence="14">
    <location>
        <begin position="2546"/>
        <end position="2568"/>
    </location>
</feature>
<feature type="compositionally biased region" description="Low complexity" evidence="13">
    <location>
        <begin position="158"/>
        <end position="186"/>
    </location>
</feature>
<evidence type="ECO:0000256" key="8">
    <source>
        <dbReference type="ARBA" id="ARBA00023136"/>
    </source>
</evidence>
<dbReference type="SMART" id="SM00208">
    <property type="entry name" value="TNFR"/>
    <property type="match status" value="4"/>
</dbReference>
<dbReference type="InterPro" id="IPR002126">
    <property type="entry name" value="Cadherin-like_dom"/>
</dbReference>
<keyword evidence="22" id="KW-1185">Reference proteome</keyword>
<feature type="domain" description="HYR" evidence="20">
    <location>
        <begin position="1654"/>
        <end position="1747"/>
    </location>
</feature>
<dbReference type="InterPro" id="IPR015919">
    <property type="entry name" value="Cadherin-like_sf"/>
</dbReference>
<keyword evidence="4" id="KW-0677">Repeat</keyword>
<reference evidence="21" key="1">
    <citation type="submission" date="2009-08" db="EMBL/GenBank/DDBJ databases">
        <title>Annotation of Salpingoeca rosetta.</title>
        <authorList>
            <consortium name="The Broad Institute Genome Sequencing Platform"/>
            <person name="Russ C."/>
            <person name="Cuomo C."/>
            <person name="Burger G."/>
            <person name="Gray M.W."/>
            <person name="Holland P.W.H."/>
            <person name="King N."/>
            <person name="Lang F.B.F."/>
            <person name="Roger A.J."/>
            <person name="Ruiz-Trillo I."/>
            <person name="Young S.K."/>
            <person name="Zeng Q."/>
            <person name="Gargeya S."/>
            <person name="Alvarado L."/>
            <person name="Berlin A."/>
            <person name="Chapman S.B."/>
            <person name="Chen Z."/>
            <person name="Freedman E."/>
            <person name="Gellesch M."/>
            <person name="Goldberg J."/>
            <person name="Griggs A."/>
            <person name="Gujja S."/>
            <person name="Heilman E."/>
            <person name="Heiman D."/>
            <person name="Howarth C."/>
            <person name="Mehta T."/>
            <person name="Neiman D."/>
            <person name="Pearson M."/>
            <person name="Roberts A."/>
            <person name="Saif S."/>
            <person name="Shea T."/>
            <person name="Shenoy N."/>
            <person name="Sisk P."/>
            <person name="Stolte C."/>
            <person name="Sykes S."/>
            <person name="White J."/>
            <person name="Yandava C."/>
            <person name="Haas B."/>
            <person name="Nusbaum C."/>
            <person name="Birren B."/>
        </authorList>
    </citation>
    <scope>NUCLEOTIDE SEQUENCE [LARGE SCALE GENOMIC DNA]</scope>
    <source>
        <strain evidence="21">ATCC 50818</strain>
    </source>
</reference>
<dbReference type="Gene3D" id="2.60.120.380">
    <property type="match status" value="7"/>
</dbReference>
<evidence type="ECO:0000256" key="7">
    <source>
        <dbReference type="ARBA" id="ARBA00022840"/>
    </source>
</evidence>
<dbReference type="GO" id="GO:0004714">
    <property type="term" value="F:transmembrane receptor protein tyrosine kinase activity"/>
    <property type="evidence" value="ECO:0007669"/>
    <property type="project" value="UniProtKB-EC"/>
</dbReference>
<keyword evidence="8 14" id="KW-0472">Membrane</keyword>
<dbReference type="InterPro" id="IPR050122">
    <property type="entry name" value="RTK"/>
</dbReference>
<dbReference type="PROSITE" id="PS50268">
    <property type="entry name" value="CADHERIN_2"/>
    <property type="match status" value="1"/>
</dbReference>
<gene>
    <name evidence="21" type="ORF">PTSG_05128</name>
</gene>
<keyword evidence="6 21" id="KW-0418">Kinase</keyword>
<feature type="chain" id="PRO_5003290870" evidence="15">
    <location>
        <begin position="19"/>
        <end position="3207"/>
    </location>
</feature>
<feature type="region of interest" description="Disordered" evidence="13">
    <location>
        <begin position="2872"/>
        <end position="2906"/>
    </location>
</feature>
<dbReference type="KEGG" id="sre:PTSG_05128"/>
<evidence type="ECO:0000256" key="9">
    <source>
        <dbReference type="ARBA" id="ARBA00023137"/>
    </source>
</evidence>
<comment type="subcellular location">
    <subcellularLocation>
        <location evidence="2">Endomembrane system</location>
    </subcellularLocation>
    <subcellularLocation>
        <location evidence="1">Membrane</location>
        <topology evidence="1">Single-pass membrane protein</topology>
    </subcellularLocation>
</comment>
<feature type="compositionally biased region" description="Low complexity" evidence="13">
    <location>
        <begin position="905"/>
        <end position="950"/>
    </location>
</feature>
<keyword evidence="14" id="KW-1133">Transmembrane helix</keyword>
<evidence type="ECO:0000256" key="15">
    <source>
        <dbReference type="SAM" id="SignalP"/>
    </source>
</evidence>
<dbReference type="InterPro" id="IPR001245">
    <property type="entry name" value="Ser-Thr/Tyr_kinase_cat_dom"/>
</dbReference>
<dbReference type="GeneID" id="16074287"/>
<feature type="region of interest" description="Disordered" evidence="13">
    <location>
        <begin position="905"/>
        <end position="983"/>
    </location>
</feature>
<comment type="caution">
    <text evidence="11">Lacks conserved residue(s) required for the propagation of feature annotation.</text>
</comment>
<dbReference type="InterPro" id="IPR017441">
    <property type="entry name" value="Protein_kinase_ATP_BS"/>
</dbReference>
<dbReference type="InterPro" id="IPR001368">
    <property type="entry name" value="TNFR/NGFR_Cys_rich_reg"/>
</dbReference>
<dbReference type="EMBL" id="GL832966">
    <property type="protein sequence ID" value="EGD73426.1"/>
    <property type="molecule type" value="Genomic_DNA"/>
</dbReference>
<dbReference type="GO" id="GO:0043235">
    <property type="term" value="C:receptor complex"/>
    <property type="evidence" value="ECO:0007669"/>
    <property type="project" value="TreeGrafter"/>
</dbReference>
<dbReference type="PROSITE" id="PS00109">
    <property type="entry name" value="PROTEIN_KINASE_TYR"/>
    <property type="match status" value="1"/>
</dbReference>
<sequence length="3207" mass="339748">MRLTRLVLTVVVLVLTSGLLHPNHRHVCEALMESDTDDTNTNKQMDSADYLPLGLTMTGKLNSQEDVDFFVMRLCKAGVGKVDFAVVGNGKADIRLLDSSNKVLKEKLAVNGQASLPLDTGGDGQMLYLRLRLSSGSGPVGYTATATIGECEEEGECSTEPPTTTSTTEPDTTSPATTTFGTSATGLPRDGFEPNEDIRNAHLLQPHSVTSGFISSKTDEDFFLLRACAFSSVVVTLDFHGDEYDLDLELINLDNATVGVSDSATSNRESVAALHRGNRETAFFVRVFGYGGATGPYSLTTNVRSCEARCPQARECTTGWKGPLCQAPDCPGEPDCNNRGDCVTTANPPICINCMQGWTGLACDIPVTTTSTDPTPATSTSSTTVGTGTLGTTTAVGGTTTTSTTTTTTRLGPGGVTLPPISIRPGIDINITVLEFDPHEPNNDPANATVLTVGEQLDAVATREDNDYYVVTGCSSEELTVAMVFSDDRGNLDMQLYGPEGNEIAASISGTNRENVTVQTGPTAAEATFVVQVFGFRGAQGPYRIQACCASNITGICVASADPFSTATNPFTRPPVSASAGGGGGGGETAPPTTSPASTATTAAVTYAPDANEPNDSADEATQLDIDVEFATQGTISNAQDNDYFEITACPDEDLLVVLQFSHAQGNLDMTMANAAGLTAGSESTTDNERISVSVTGTGAENQIFYVRVYGYEGATGTYAIQACCSSGLVGLCTTPTTTSTSSTTTSTTSSTITNNGNSFSTTTTTTVATTTTAAVTYTADANEPNDISGTPIQTGSQNEGTISTPGDNDMFVVTGCQGEDLVIVLGFSHAQGDLDLEVVDAQGTVVTSDSITDNERVTVTAGFGENATFTVNVQGYEAATGPYILQACCASSLSGLCALPSTTSPFVDSTSTSTSSAGVTQGTGETTFRRTSSTSVTSTSSISRSRMTTEPSTGVEESTSYSPYTTTSTTATTTTMPLLPVEDEPNSLASAATFLPPDVLMQGSIGSGGDRDFFEVPVCDDSSLSVTLTCTGTCRAVRFNFFNSLSEIIADEVVTSASATITKSGITGSKVYVSVRPQFSIRVSYTLIARVDGCGVPETDGNEPNDGAAISTALSPGHVSTGVISDTDDVDFFSMTACSSGVLSFTISFSHAEGDLDLRLFDSRGSVVDSSETALNREVVYARGSPVALPFYARVQGSHGATGAYTIVAHDGCCTTQADCGASLFCSSGLCEFCGACPSGQFRVGCDDSHAGQCRDCAPCPAGSIRVDCGRSSPGTCQACPPGHYTVSGRNECVSARNCVAGQFVLREPSPSTDRVCASCPTGTFSTAQNAQLCQSPRACVPPKVETFAPTPTSDRQCDYCELGVAFYHRPSGVCKPVSSCPAGAHVATPPTIASDVICETESYVCAYGQRSVGANSMCNCTAFGDACTVCNRHDSLEQRSDAVLLMLYAQPVDYTPITSLTITDLSVDAVSTCATYCRQYRPQGCVGFTHVQTSTTTRTCTLVSSYRSVPSDAPTARFYTLPQCQSCEPGFAVDNLGCTRITSSPEFPNNQPSPLIPINVEPGTAIANLTATSDAPGEQAVLTYEFAEPNSAHEAFAIDSTTGVVTVTRPLLSPVTVRLTVIATDSRPQCNQYVGTQLNKQLGPCSSQPFTLEVRVAALLGCPSDINEYVSPIDTNATVSWASRPRFPASTSFLTLALYRDGMPVSPTATTFTVPVGQTVFAYKSVEALSIGDQLECSFTVSIRQGFFMEAEDVDLRETESSHLAFVLSSRGLADTARPAPFVSDLASPFFIGVRSASGRPLIISPPEGVEAEISVALSWCTTNAPIPQNPRPRHTVAAPVNVTLAGFTSTEVAQPPVFTDQGSWILTTSTRSCINIEAKSTKFSKALEFVTLEVGVVPPPQARRRRSLPEDMVFIPSFPSLLVVDLQDEGGNKTDANLDGAVTFEDLVAPQFLACPPAESERTFAVVGDATEATVTLPAMSAFDTIDKSPVIEYPFQSANLSAIDSPHSVTVYAVDSSNNRRACTFDVLVTVDEHELKRTETVQTWRFPIQRRVADVVDLVYFTHTIPIYSSDIMTFDADLTTLTKLQFSLESPSTNVPFVVRFRPQPVTARIVVDARWLANGTGAAILFGKQENALAFVRVEDFRYDDEPSTVAPQTKDFALLEQDVAASEEDGLVGVFGKTDELPRPFSFTRISVVLRFLGAPDARGEATWTMVNGSYIGVEFEYNLGHSTVTTTNGSTVVETPRSQDVRGFLALRDQSPPLFSFCPDDISVHTAPGRGSAEVSWPTPTSTDNREVVSTTGSVPSGTTFGVVEPGMPHHVVTYVSRDLFDNTATCEFEVRVVDNEPPVTSAPRMVYKTLPPNAAVVSVVRSEWEPVNVTDNSEEQGTWAAPTLVWDNATATYGLGVHVIGMRYEDAFGNNVTTTAVITVNDVTPPSVVCPSDIERLAAVGESSSVAKWELVAPTDNNGLAVHVSMNRTSGSAFAIGHHVVLVEATDAAGLTATCTFTVTVVGQSTQAPTPPPGGTTIKQPQASQSSASTGIIAGAAAAGALLLILIIAVLIFVNRMRAKSRAPQDWDDIFQLMAHLQASEDGFRYPRELSRPALKLLGDLGKGAFGVVHKGMLKEHANIPGYLVAVKSLHEDASLADRQELLEEAAVTAQFTSPHVVELVGVVTVGNPVYVVVEFMEHGALKSYLEKNDVPEEKRLLWAGDCCEGLAHIHGKGFIHRDVAARNVLLSSEMRCKISDFGLAREMEEDDTYYKSRGGQLPVRWTAIEALEERKFNEKTDVWSCGILLHEMWTRAELPYKGWSNQKVWVEVAAGYRLPKPDGCRDDVYEHMLACWSESQADRPTFAALAEFFRRLHPDPSASNEHDGGYLELHPTGSLEKTASPTDSGNLYDMGSNNDVAASGADLYDMGDGGDAATDASALNTADASNLYDMGAANDADTQDTTAATGADLYDMGDGGEDGAAFGANDPDNLYDMGSDEPSAMMPSGRQELSGADLYDMGDGVDAGHASSVYDMGGNDNLYDMGENDESGGDASNLYDMGGDEPSASLPAARFGARNSTGNAAGDLYDMGDDDTTGTARPPLNTANSETFGFGDDLYHNTDNEEQHINAPAGSRQRGDVTEADVGKRVHVQGYTCNGVLRFVGPHHVTSAMRCGVELDEPLGKNDGSIRGHRYFKCKPAHGVLATMHKVMVLDE</sequence>
<dbReference type="Pfam" id="PF01302">
    <property type="entry name" value="CAP_GLY"/>
    <property type="match status" value="1"/>
</dbReference>
<evidence type="ECO:0000256" key="6">
    <source>
        <dbReference type="ARBA" id="ARBA00022777"/>
    </source>
</evidence>
<evidence type="ECO:0000259" key="20">
    <source>
        <dbReference type="PROSITE" id="PS50825"/>
    </source>
</evidence>
<evidence type="ECO:0000259" key="17">
    <source>
        <dbReference type="PROSITE" id="PS50050"/>
    </source>
</evidence>
<dbReference type="InterPro" id="IPR000938">
    <property type="entry name" value="CAP-Gly_domain"/>
</dbReference>
<dbReference type="GO" id="GO:0007156">
    <property type="term" value="P:homophilic cell adhesion via plasma membrane adhesion molecules"/>
    <property type="evidence" value="ECO:0007669"/>
    <property type="project" value="InterPro"/>
</dbReference>
<dbReference type="eggNOG" id="KOG0196">
    <property type="taxonomic scope" value="Eukaryota"/>
</dbReference>
<dbReference type="InParanoid" id="F2UAL0"/>
<dbReference type="Pfam" id="PF02494">
    <property type="entry name" value="HYR"/>
    <property type="match status" value="2"/>
</dbReference>
<dbReference type="PANTHER" id="PTHR24416">
    <property type="entry name" value="TYROSINE-PROTEIN KINASE RECEPTOR"/>
    <property type="match status" value="1"/>
</dbReference>
<dbReference type="SMART" id="SM01052">
    <property type="entry name" value="CAP_GLY"/>
    <property type="match status" value="1"/>
</dbReference>
<dbReference type="PROSITE" id="PS50050">
    <property type="entry name" value="TNFR_NGFR_2"/>
    <property type="match status" value="1"/>
</dbReference>
<evidence type="ECO:0000256" key="11">
    <source>
        <dbReference type="PROSITE-ProRule" id="PRU00206"/>
    </source>
</evidence>
<proteinExistence type="predicted"/>
<dbReference type="FunFam" id="1.10.510.10:FF:001512">
    <property type="entry name" value="Receptor tyrosine-protein kinase erbB-2"/>
    <property type="match status" value="1"/>
</dbReference>
<keyword evidence="15" id="KW-0732">Signal</keyword>
<evidence type="ECO:0000256" key="13">
    <source>
        <dbReference type="SAM" id="MobiDB-lite"/>
    </source>
</evidence>
<keyword evidence="9" id="KW-0829">Tyrosine-protein kinase</keyword>
<feature type="region of interest" description="Disordered" evidence="13">
    <location>
        <begin position="371"/>
        <end position="419"/>
    </location>
</feature>
<feature type="domain" description="CAP-Gly" evidence="18">
    <location>
        <begin position="3156"/>
        <end position="3198"/>
    </location>
</feature>
<protein>
    <submittedName>
        <fullName evidence="21">TK/RTKC protein kinase</fullName>
    </submittedName>
</protein>
<keyword evidence="5 12" id="KW-0547">Nucleotide-binding</keyword>
<feature type="compositionally biased region" description="Low complexity" evidence="13">
    <location>
        <begin position="589"/>
        <end position="599"/>
    </location>
</feature>
<feature type="domain" description="Cadherin" evidence="19">
    <location>
        <begin position="1558"/>
        <end position="1689"/>
    </location>
</feature>
<dbReference type="GO" id="GO:0005886">
    <property type="term" value="C:plasma membrane"/>
    <property type="evidence" value="ECO:0007669"/>
    <property type="project" value="TreeGrafter"/>
</dbReference>
<dbReference type="PRINTS" id="PR00109">
    <property type="entry name" value="TYRKINASE"/>
</dbReference>
<evidence type="ECO:0000313" key="22">
    <source>
        <dbReference type="Proteomes" id="UP000007799"/>
    </source>
</evidence>
<dbReference type="eggNOG" id="KOG4568">
    <property type="taxonomic scope" value="Eukaryota"/>
</dbReference>
<feature type="compositionally biased region" description="Polar residues" evidence="13">
    <location>
        <begin position="786"/>
        <end position="800"/>
    </location>
</feature>
<evidence type="ECO:0000256" key="5">
    <source>
        <dbReference type="ARBA" id="ARBA00022741"/>
    </source>
</evidence>
<dbReference type="InterPro" id="IPR020635">
    <property type="entry name" value="Tyr_kinase_cat_dom"/>
</dbReference>
<evidence type="ECO:0000256" key="10">
    <source>
        <dbReference type="ARBA" id="ARBA00051243"/>
    </source>
</evidence>
<keyword evidence="3" id="KW-0808">Transferase</keyword>
<dbReference type="Gene3D" id="2.60.40.60">
    <property type="entry name" value="Cadherins"/>
    <property type="match status" value="1"/>
</dbReference>
<feature type="domain" description="HYR" evidence="20">
    <location>
        <begin position="1948"/>
        <end position="2035"/>
    </location>
</feature>
<dbReference type="OrthoDB" id="1668230at2759"/>
<dbReference type="Proteomes" id="UP000007799">
    <property type="component" value="Unassembled WGS sequence"/>
</dbReference>
<name>F2UAL0_SALR5</name>
<feature type="compositionally biased region" description="Polar residues" evidence="13">
    <location>
        <begin position="2890"/>
        <end position="2906"/>
    </location>
</feature>
<evidence type="ECO:0000256" key="4">
    <source>
        <dbReference type="ARBA" id="ARBA00022737"/>
    </source>
</evidence>
<dbReference type="InterPro" id="IPR000719">
    <property type="entry name" value="Prot_kinase_dom"/>
</dbReference>
<evidence type="ECO:0000259" key="18">
    <source>
        <dbReference type="PROSITE" id="PS50245"/>
    </source>
</evidence>
<feature type="binding site" evidence="12">
    <location>
        <position position="2642"/>
    </location>
    <ligand>
        <name>ATP</name>
        <dbReference type="ChEBI" id="CHEBI:30616"/>
    </ligand>
</feature>
<dbReference type="Gene3D" id="2.10.50.10">
    <property type="entry name" value="Tumor Necrosis Factor Receptor, subunit A, domain 2"/>
    <property type="match status" value="1"/>
</dbReference>
<dbReference type="InterPro" id="IPR003410">
    <property type="entry name" value="HYR_dom"/>
</dbReference>
<feature type="repeat" description="TNFR-Cys" evidence="11">
    <location>
        <begin position="1237"/>
        <end position="1278"/>
    </location>
</feature>
<dbReference type="InterPro" id="IPR008266">
    <property type="entry name" value="Tyr_kinase_AS"/>
</dbReference>
<evidence type="ECO:0000313" key="21">
    <source>
        <dbReference type="EMBL" id="EGD73426.1"/>
    </source>
</evidence>
<dbReference type="InterPro" id="IPR036859">
    <property type="entry name" value="CAP-Gly_dom_sf"/>
</dbReference>
<dbReference type="GO" id="GO:0007169">
    <property type="term" value="P:cell surface receptor protein tyrosine kinase signaling pathway"/>
    <property type="evidence" value="ECO:0007669"/>
    <property type="project" value="TreeGrafter"/>
</dbReference>
<feature type="domain" description="TNFR-Cys" evidence="17">
    <location>
        <begin position="1237"/>
        <end position="1278"/>
    </location>
</feature>
<feature type="region of interest" description="Disordered" evidence="13">
    <location>
        <begin position="2282"/>
        <end position="2307"/>
    </location>
</feature>
<dbReference type="Pfam" id="PF07714">
    <property type="entry name" value="PK_Tyr_Ser-Thr"/>
    <property type="match status" value="1"/>
</dbReference>